<sequence>MDMVSQTEKSHGDADRRAEQADLADYIARMTAELAGLATRAELSFLAYLLGMAEKEAAQQGTQRKLR</sequence>
<proteinExistence type="predicted"/>
<comment type="caution">
    <text evidence="1">The sequence shown here is derived from an EMBL/GenBank/DDBJ whole genome shotgun (WGS) entry which is preliminary data.</text>
</comment>
<evidence type="ECO:0000313" key="1">
    <source>
        <dbReference type="EMBL" id="MBB3933284.1"/>
    </source>
</evidence>
<dbReference type="EMBL" id="JACIDS010000005">
    <property type="protein sequence ID" value="MBB3933284.1"/>
    <property type="molecule type" value="Genomic_DNA"/>
</dbReference>
<gene>
    <name evidence="1" type="ORF">GGR25_004348</name>
</gene>
<organism evidence="1 2">
    <name type="scientific">Kaistia hirudinis</name>
    <dbReference type="NCBI Taxonomy" id="1293440"/>
    <lineage>
        <taxon>Bacteria</taxon>
        <taxon>Pseudomonadati</taxon>
        <taxon>Pseudomonadota</taxon>
        <taxon>Alphaproteobacteria</taxon>
        <taxon>Hyphomicrobiales</taxon>
        <taxon>Kaistiaceae</taxon>
        <taxon>Kaistia</taxon>
    </lineage>
</organism>
<keyword evidence="2" id="KW-1185">Reference proteome</keyword>
<accession>A0A840AUJ6</accession>
<reference evidence="1 2" key="1">
    <citation type="submission" date="2020-08" db="EMBL/GenBank/DDBJ databases">
        <title>Genomic Encyclopedia of Type Strains, Phase IV (KMG-IV): sequencing the most valuable type-strain genomes for metagenomic binning, comparative biology and taxonomic classification.</title>
        <authorList>
            <person name="Goeker M."/>
        </authorList>
    </citation>
    <scope>NUCLEOTIDE SEQUENCE [LARGE SCALE GENOMIC DNA]</scope>
    <source>
        <strain evidence="1 2">DSM 25966</strain>
    </source>
</reference>
<dbReference type="RefSeq" id="WP_183400916.1">
    <property type="nucleotide sequence ID" value="NZ_JACIDS010000005.1"/>
</dbReference>
<evidence type="ECO:0000313" key="2">
    <source>
        <dbReference type="Proteomes" id="UP000553963"/>
    </source>
</evidence>
<protein>
    <submittedName>
        <fullName evidence="1">Uncharacterized protein</fullName>
    </submittedName>
</protein>
<name>A0A840AUJ6_9HYPH</name>
<dbReference type="Proteomes" id="UP000553963">
    <property type="component" value="Unassembled WGS sequence"/>
</dbReference>
<dbReference type="AlphaFoldDB" id="A0A840AUJ6"/>